<dbReference type="PROSITE" id="PS50222">
    <property type="entry name" value="EF_HAND_2"/>
    <property type="match status" value="1"/>
</dbReference>
<evidence type="ECO:0000313" key="3">
    <source>
        <dbReference type="Proteomes" id="UP001162131"/>
    </source>
</evidence>
<evidence type="ECO:0000313" key="2">
    <source>
        <dbReference type="EMBL" id="CAG9316116.1"/>
    </source>
</evidence>
<accession>A0AAU9IQV9</accession>
<dbReference type="Proteomes" id="UP001162131">
    <property type="component" value="Unassembled WGS sequence"/>
</dbReference>
<dbReference type="AlphaFoldDB" id="A0AAU9IQV9"/>
<comment type="caution">
    <text evidence="2">The sequence shown here is derived from an EMBL/GenBank/DDBJ whole genome shotgun (WGS) entry which is preliminary data.</text>
</comment>
<dbReference type="GO" id="GO:0005509">
    <property type="term" value="F:calcium ion binding"/>
    <property type="evidence" value="ECO:0007669"/>
    <property type="project" value="InterPro"/>
</dbReference>
<gene>
    <name evidence="2" type="ORF">BSTOLATCC_MIC15556</name>
</gene>
<keyword evidence="3" id="KW-1185">Reference proteome</keyword>
<organism evidence="2 3">
    <name type="scientific">Blepharisma stoltei</name>
    <dbReference type="NCBI Taxonomy" id="1481888"/>
    <lineage>
        <taxon>Eukaryota</taxon>
        <taxon>Sar</taxon>
        <taxon>Alveolata</taxon>
        <taxon>Ciliophora</taxon>
        <taxon>Postciliodesmatophora</taxon>
        <taxon>Heterotrichea</taxon>
        <taxon>Heterotrichida</taxon>
        <taxon>Blepharismidae</taxon>
        <taxon>Blepharisma</taxon>
    </lineage>
</organism>
<dbReference type="InterPro" id="IPR011992">
    <property type="entry name" value="EF-hand-dom_pair"/>
</dbReference>
<proteinExistence type="predicted"/>
<name>A0AAU9IQV9_9CILI</name>
<reference evidence="2" key="1">
    <citation type="submission" date="2021-09" db="EMBL/GenBank/DDBJ databases">
        <authorList>
            <consortium name="AG Swart"/>
            <person name="Singh M."/>
            <person name="Singh A."/>
            <person name="Seah K."/>
            <person name="Emmerich C."/>
        </authorList>
    </citation>
    <scope>NUCLEOTIDE SEQUENCE</scope>
    <source>
        <strain evidence="2">ATCC30299</strain>
    </source>
</reference>
<sequence length="122" mass="14172">MDRRLYLSKSHSLAVLFPHKNSDNAGSPNDTAHPRKYSFQHYQKPKYHTIDRQDLTDEESKLIFKILDSNKAGYLTPEDLLSTLEKSGEFVTNDDVNQFFEIVDEDLDSVITYDDFYSLMNS</sequence>
<dbReference type="Pfam" id="PF13499">
    <property type="entry name" value="EF-hand_7"/>
    <property type="match status" value="1"/>
</dbReference>
<dbReference type="Gene3D" id="1.10.238.10">
    <property type="entry name" value="EF-hand"/>
    <property type="match status" value="1"/>
</dbReference>
<dbReference type="SUPFAM" id="SSF47473">
    <property type="entry name" value="EF-hand"/>
    <property type="match status" value="1"/>
</dbReference>
<evidence type="ECO:0000259" key="1">
    <source>
        <dbReference type="PROSITE" id="PS50222"/>
    </source>
</evidence>
<dbReference type="CDD" id="cd00051">
    <property type="entry name" value="EFh"/>
    <property type="match status" value="1"/>
</dbReference>
<dbReference type="InterPro" id="IPR002048">
    <property type="entry name" value="EF_hand_dom"/>
</dbReference>
<protein>
    <recommendedName>
        <fullName evidence="1">EF-hand domain-containing protein</fullName>
    </recommendedName>
</protein>
<feature type="domain" description="EF-hand" evidence="1">
    <location>
        <begin position="55"/>
        <end position="90"/>
    </location>
</feature>
<dbReference type="EMBL" id="CAJZBQ010000015">
    <property type="protein sequence ID" value="CAG9316116.1"/>
    <property type="molecule type" value="Genomic_DNA"/>
</dbReference>